<dbReference type="OrthoDB" id="1090095at2759"/>
<evidence type="ECO:0000313" key="4">
    <source>
        <dbReference type="EMBL" id="KAJ6730968.1"/>
    </source>
</evidence>
<comment type="caution">
    <text evidence="4">The sequence shown here is derived from an EMBL/GenBank/DDBJ whole genome shotgun (WGS) entry which is preliminary data.</text>
</comment>
<sequence length="219" mass="24557">MLLRGLKYLHSANILHRDLKPGNLLINANCDLKICDFGLARTSNGKNQFMTEYVVTRCILGSQREEGLEFIDNSKAKKYIKSLPYSPGTPLSRLYPNADPSAIDLLQKMLVFDPSKRITVTGALEHPYMSLLYDPSSNPPAQVPIDLDIDEELGEEMIREMMWNEMLHYHPEAAAVHGEVSLYDSGKTSFVNLSIEDVWQNGNCNLVSRVRNLTASAGQ</sequence>
<name>A0A9Q0UJ73_SALVM</name>
<keyword evidence="4" id="KW-0808">Transferase</keyword>
<dbReference type="InterPro" id="IPR050117">
    <property type="entry name" value="MAPK"/>
</dbReference>
<dbReference type="GO" id="GO:0004672">
    <property type="term" value="F:protein kinase activity"/>
    <property type="evidence" value="ECO:0007669"/>
    <property type="project" value="InterPro"/>
</dbReference>
<keyword evidence="1" id="KW-0547">Nucleotide-binding</keyword>
<dbReference type="PROSITE" id="PS00108">
    <property type="entry name" value="PROTEIN_KINASE_ST"/>
    <property type="match status" value="1"/>
</dbReference>
<dbReference type="PANTHER" id="PTHR24055">
    <property type="entry name" value="MITOGEN-ACTIVATED PROTEIN KINASE"/>
    <property type="match status" value="1"/>
</dbReference>
<reference evidence="4" key="1">
    <citation type="submission" date="2022-11" db="EMBL/GenBank/DDBJ databases">
        <authorList>
            <person name="Hyden B.L."/>
            <person name="Feng K."/>
            <person name="Yates T."/>
            <person name="Jawdy S."/>
            <person name="Smart L.B."/>
            <person name="Muchero W."/>
        </authorList>
    </citation>
    <scope>NUCLEOTIDE SEQUENCE</scope>
    <source>
        <tissue evidence="4">Shoot tip</tissue>
    </source>
</reference>
<keyword evidence="4" id="KW-0418">Kinase</keyword>
<dbReference type="InterPro" id="IPR011009">
    <property type="entry name" value="Kinase-like_dom_sf"/>
</dbReference>
<gene>
    <name evidence="4" type="ORF">OIU85_021718</name>
</gene>
<evidence type="ECO:0000313" key="5">
    <source>
        <dbReference type="Proteomes" id="UP001151529"/>
    </source>
</evidence>
<dbReference type="EMBL" id="JAPFFL010000004">
    <property type="protein sequence ID" value="KAJ6730968.1"/>
    <property type="molecule type" value="Genomic_DNA"/>
</dbReference>
<dbReference type="Gene3D" id="1.10.510.10">
    <property type="entry name" value="Transferase(Phosphotransferase) domain 1"/>
    <property type="match status" value="2"/>
</dbReference>
<proteinExistence type="predicted"/>
<dbReference type="AlphaFoldDB" id="A0A9Q0UJ73"/>
<evidence type="ECO:0000256" key="1">
    <source>
        <dbReference type="ARBA" id="ARBA00022741"/>
    </source>
</evidence>
<dbReference type="InterPro" id="IPR000719">
    <property type="entry name" value="Prot_kinase_dom"/>
</dbReference>
<dbReference type="Gene3D" id="3.30.200.20">
    <property type="entry name" value="Phosphorylase Kinase, domain 1"/>
    <property type="match status" value="1"/>
</dbReference>
<dbReference type="SUPFAM" id="SSF56112">
    <property type="entry name" value="Protein kinase-like (PK-like)"/>
    <property type="match status" value="1"/>
</dbReference>
<evidence type="ECO:0000259" key="3">
    <source>
        <dbReference type="PROSITE" id="PS50011"/>
    </source>
</evidence>
<keyword evidence="2" id="KW-0067">ATP-binding</keyword>
<dbReference type="Proteomes" id="UP001151529">
    <property type="component" value="Chromosome 2"/>
</dbReference>
<organism evidence="4 5">
    <name type="scientific">Salix viminalis</name>
    <name type="common">Common osier</name>
    <name type="synonym">Basket willow</name>
    <dbReference type="NCBI Taxonomy" id="40686"/>
    <lineage>
        <taxon>Eukaryota</taxon>
        <taxon>Viridiplantae</taxon>
        <taxon>Streptophyta</taxon>
        <taxon>Embryophyta</taxon>
        <taxon>Tracheophyta</taxon>
        <taxon>Spermatophyta</taxon>
        <taxon>Magnoliopsida</taxon>
        <taxon>eudicotyledons</taxon>
        <taxon>Gunneridae</taxon>
        <taxon>Pentapetalae</taxon>
        <taxon>rosids</taxon>
        <taxon>fabids</taxon>
        <taxon>Malpighiales</taxon>
        <taxon>Salicaceae</taxon>
        <taxon>Saliceae</taxon>
        <taxon>Salix</taxon>
    </lineage>
</organism>
<dbReference type="SMART" id="SM00220">
    <property type="entry name" value="S_TKc"/>
    <property type="match status" value="1"/>
</dbReference>
<accession>A0A9Q0UJ73</accession>
<protein>
    <submittedName>
        <fullName evidence="4">MITOGEN-ACTIVATED PROTEIN KINASE</fullName>
    </submittedName>
</protein>
<keyword evidence="5" id="KW-1185">Reference proteome</keyword>
<dbReference type="Pfam" id="PF00069">
    <property type="entry name" value="Pkinase"/>
    <property type="match status" value="1"/>
</dbReference>
<dbReference type="InterPro" id="IPR008271">
    <property type="entry name" value="Ser/Thr_kinase_AS"/>
</dbReference>
<feature type="domain" description="Protein kinase" evidence="3">
    <location>
        <begin position="1"/>
        <end position="129"/>
    </location>
</feature>
<reference evidence="4" key="2">
    <citation type="journal article" date="2023" name="Int. J. Mol. Sci.">
        <title>De Novo Assembly and Annotation of 11 Diverse Shrub Willow (Salix) Genomes Reveals Novel Gene Organization in Sex-Linked Regions.</title>
        <authorList>
            <person name="Hyden B."/>
            <person name="Feng K."/>
            <person name="Yates T.B."/>
            <person name="Jawdy S."/>
            <person name="Cereghino C."/>
            <person name="Smart L.B."/>
            <person name="Muchero W."/>
        </authorList>
    </citation>
    <scope>NUCLEOTIDE SEQUENCE [LARGE SCALE GENOMIC DNA]</scope>
    <source>
        <tissue evidence="4">Shoot tip</tissue>
    </source>
</reference>
<dbReference type="GO" id="GO:0005524">
    <property type="term" value="F:ATP binding"/>
    <property type="evidence" value="ECO:0007669"/>
    <property type="project" value="UniProtKB-KW"/>
</dbReference>
<evidence type="ECO:0000256" key="2">
    <source>
        <dbReference type="ARBA" id="ARBA00022840"/>
    </source>
</evidence>
<dbReference type="PROSITE" id="PS50011">
    <property type="entry name" value="PROTEIN_KINASE_DOM"/>
    <property type="match status" value="1"/>
</dbReference>